<dbReference type="CTD" id="191948"/>
<evidence type="ECO:0000256" key="1">
    <source>
        <dbReference type="SAM" id="Phobius"/>
    </source>
</evidence>
<keyword evidence="1" id="KW-0812">Transmembrane</keyword>
<feature type="transmembrane region" description="Helical" evidence="1">
    <location>
        <begin position="6"/>
        <end position="30"/>
    </location>
</feature>
<feature type="transmembrane region" description="Helical" evidence="1">
    <location>
        <begin position="130"/>
        <end position="150"/>
    </location>
</feature>
<dbReference type="OrthoDB" id="5800750at2759"/>
<proteinExistence type="predicted"/>
<dbReference type="SUPFAM" id="SSF81321">
    <property type="entry name" value="Family A G protein-coupled receptor-like"/>
    <property type="match status" value="1"/>
</dbReference>
<dbReference type="PaxDb" id="6239-T03D3.11"/>
<dbReference type="OMA" id="INCIARA"/>
<evidence type="ECO:0000313" key="4">
    <source>
        <dbReference type="WormBase" id="T03D3.11"/>
    </source>
</evidence>
<dbReference type="EMBL" id="BX284605">
    <property type="protein sequence ID" value="CCD71817.1"/>
    <property type="molecule type" value="Genomic_DNA"/>
</dbReference>
<feature type="transmembrane region" description="Helical" evidence="1">
    <location>
        <begin position="95"/>
        <end position="118"/>
    </location>
</feature>
<dbReference type="InParanoid" id="O16986"/>
<dbReference type="InterPro" id="IPR019423">
    <property type="entry name" value="7TM_GPCR_serpentine_rcpt_Srj"/>
</dbReference>
<dbReference type="PANTHER" id="PTHR45907:SF24">
    <property type="entry name" value="SERPENTINE RECEPTOR, CLASS J-RELATED"/>
    <property type="match status" value="1"/>
</dbReference>
<dbReference type="AGR" id="WB:WBGene00005626"/>
<feature type="transmembrane region" description="Helical" evidence="1">
    <location>
        <begin position="284"/>
        <end position="308"/>
    </location>
</feature>
<dbReference type="Pfam" id="PF10319">
    <property type="entry name" value="7TM_GPCR_Srj"/>
    <property type="match status" value="1"/>
</dbReference>
<keyword evidence="1" id="KW-1133">Transmembrane helix</keyword>
<gene>
    <name evidence="2 4" type="primary">srj-44</name>
    <name evidence="2" type="ORF">CELE_T03D3.11</name>
    <name evidence="4" type="ORF">T03D3.11</name>
</gene>
<feature type="transmembrane region" description="Helical" evidence="1">
    <location>
        <begin position="246"/>
        <end position="272"/>
    </location>
</feature>
<evidence type="ECO:0000313" key="3">
    <source>
        <dbReference type="Proteomes" id="UP000001940"/>
    </source>
</evidence>
<feature type="transmembrane region" description="Helical" evidence="1">
    <location>
        <begin position="42"/>
        <end position="61"/>
    </location>
</feature>
<dbReference type="eggNOG" id="ENOG502R3HH">
    <property type="taxonomic scope" value="Eukaryota"/>
</dbReference>
<dbReference type="UCSC" id="T03D3.11">
    <property type="organism name" value="c. elegans"/>
</dbReference>
<dbReference type="PIR" id="T32215">
    <property type="entry name" value="T32215"/>
</dbReference>
<evidence type="ECO:0000313" key="2">
    <source>
        <dbReference type="EMBL" id="CCD71817.1"/>
    </source>
</evidence>
<dbReference type="WormBase" id="T03D3.11">
    <property type="protein sequence ID" value="CE13088"/>
    <property type="gene ID" value="WBGene00005626"/>
    <property type="gene designation" value="srj-44"/>
</dbReference>
<dbReference type="PhylomeDB" id="O16986"/>
<dbReference type="FunCoup" id="O16986">
    <property type="interactions" value="2"/>
</dbReference>
<sequence length="350" mass="40819">MFEDWIYKYLPRTFCALTFLVNPIFIYLIFSEKSSKFGNYRYLLLYFAIFNLLYSIMNVLVPLDIHTFGYSFFLIVRHGWFQTEGNSSQLNFHMLIARTSSVSSSYAVLMSHFIYRYLVISDSSLTRHHFHWFMTGSVYMLFAYFSVWHATCYFPGKANSELLEYVSEDFQENFGMDSRNLNVIGTLFSVGSHETTLRAWTAMSIWSTISIASIITFFVMAGLVMRKLRKMTVRTSQKTSQFQFELLRALIVQTVTPICFSFSPCLLCWYSPIFGIKLDRWLNYLEVTALGLFSFMDPIAIILCLPIFRYRIFNVINCIARACAKNQSDNDSKRENSTQTINLRKAISIH</sequence>
<accession>O16986</accession>
<keyword evidence="2" id="KW-0675">Receptor</keyword>
<dbReference type="HOGENOM" id="CLU_036335_0_0_1"/>
<dbReference type="PANTHER" id="PTHR45907">
    <property type="entry name" value="SERPENTINE RECEPTOR, CLASS J"/>
    <property type="match status" value="1"/>
</dbReference>
<dbReference type="Proteomes" id="UP000001940">
    <property type="component" value="Chromosome V"/>
</dbReference>
<reference evidence="2 3" key="1">
    <citation type="journal article" date="1998" name="Science">
        <title>Genome sequence of the nematode C. elegans: a platform for investigating biology.</title>
        <authorList>
            <consortium name="The C. elegans sequencing consortium"/>
            <person name="Sulson J.E."/>
            <person name="Waterston R."/>
        </authorList>
    </citation>
    <scope>NUCLEOTIDE SEQUENCE [LARGE SCALE GENOMIC DNA]</scope>
    <source>
        <strain evidence="2 3">Bristol N2</strain>
    </source>
</reference>
<dbReference type="KEGG" id="cel:CELE_T03D3.11"/>
<organism evidence="2 3">
    <name type="scientific">Caenorhabditis elegans</name>
    <dbReference type="NCBI Taxonomy" id="6239"/>
    <lineage>
        <taxon>Eukaryota</taxon>
        <taxon>Metazoa</taxon>
        <taxon>Ecdysozoa</taxon>
        <taxon>Nematoda</taxon>
        <taxon>Chromadorea</taxon>
        <taxon>Rhabditida</taxon>
        <taxon>Rhabditina</taxon>
        <taxon>Rhabditomorpha</taxon>
        <taxon>Rhabditoidea</taxon>
        <taxon>Rhabditidae</taxon>
        <taxon>Peloderinae</taxon>
        <taxon>Caenorhabditis</taxon>
    </lineage>
</organism>
<dbReference type="GeneID" id="191948"/>
<keyword evidence="3" id="KW-1185">Reference proteome</keyword>
<keyword evidence="1" id="KW-0472">Membrane</keyword>
<feature type="transmembrane region" description="Helical" evidence="1">
    <location>
        <begin position="205"/>
        <end position="225"/>
    </location>
</feature>
<dbReference type="RefSeq" id="NP_503769.1">
    <property type="nucleotide sequence ID" value="NM_071368.1"/>
</dbReference>
<dbReference type="AlphaFoldDB" id="O16986"/>
<name>O16986_CAEEL</name>
<protein>
    <submittedName>
        <fullName evidence="2">Serpentine Receptor, class J</fullName>
    </submittedName>
</protein>